<dbReference type="PROSITE" id="PS51194">
    <property type="entry name" value="HELICASE_CTER"/>
    <property type="match status" value="1"/>
</dbReference>
<proteinExistence type="inferred from homology"/>
<evidence type="ECO:0000256" key="2">
    <source>
        <dbReference type="ARBA" id="ARBA00022741"/>
    </source>
</evidence>
<dbReference type="InterPro" id="IPR011545">
    <property type="entry name" value="DEAD/DEAH_box_helicase_dom"/>
</dbReference>
<feature type="region of interest" description="Disordered" evidence="8">
    <location>
        <begin position="793"/>
        <end position="822"/>
    </location>
</feature>
<keyword evidence="4" id="KW-0067">ATP-binding</keyword>
<dbReference type="GO" id="GO:0009378">
    <property type="term" value="F:four-way junction helicase activity"/>
    <property type="evidence" value="ECO:0007669"/>
    <property type="project" value="TreeGrafter"/>
</dbReference>
<name>A0AAD6TV72_9AGAR</name>
<dbReference type="AlphaFoldDB" id="A0AAD6TV72"/>
<dbReference type="PROSITE" id="PS00690">
    <property type="entry name" value="DEAH_ATP_HELICASE"/>
    <property type="match status" value="1"/>
</dbReference>
<gene>
    <name evidence="11" type="ORF">B0H15DRAFT_803820</name>
</gene>
<feature type="domain" description="Helicase C-terminal" evidence="10">
    <location>
        <begin position="222"/>
        <end position="381"/>
    </location>
</feature>
<dbReference type="GO" id="GO:0005524">
    <property type="term" value="F:ATP binding"/>
    <property type="evidence" value="ECO:0007669"/>
    <property type="project" value="UniProtKB-KW"/>
</dbReference>
<dbReference type="EC" id="5.6.2.4" evidence="7"/>
<keyword evidence="12" id="KW-1185">Reference proteome</keyword>
<evidence type="ECO:0000256" key="8">
    <source>
        <dbReference type="SAM" id="MobiDB-lite"/>
    </source>
</evidence>
<keyword evidence="3 11" id="KW-0378">Hydrolase</keyword>
<evidence type="ECO:0000256" key="1">
    <source>
        <dbReference type="ARBA" id="ARBA00005446"/>
    </source>
</evidence>
<comment type="catalytic activity">
    <reaction evidence="6">
        <text>Couples ATP hydrolysis with the unwinding of duplex DNA by translocating in the 3'-5' direction.</text>
        <dbReference type="EC" id="5.6.2.4"/>
    </reaction>
</comment>
<evidence type="ECO:0000256" key="6">
    <source>
        <dbReference type="ARBA" id="ARBA00034617"/>
    </source>
</evidence>
<dbReference type="GO" id="GO:0005694">
    <property type="term" value="C:chromosome"/>
    <property type="evidence" value="ECO:0007669"/>
    <property type="project" value="TreeGrafter"/>
</dbReference>
<feature type="compositionally biased region" description="Basic and acidic residues" evidence="8">
    <location>
        <begin position="563"/>
        <end position="577"/>
    </location>
</feature>
<dbReference type="GO" id="GO:0043138">
    <property type="term" value="F:3'-5' DNA helicase activity"/>
    <property type="evidence" value="ECO:0007669"/>
    <property type="project" value="UniProtKB-EC"/>
</dbReference>
<evidence type="ECO:0000256" key="3">
    <source>
        <dbReference type="ARBA" id="ARBA00022801"/>
    </source>
</evidence>
<dbReference type="Pfam" id="PF00270">
    <property type="entry name" value="DEAD"/>
    <property type="match status" value="1"/>
</dbReference>
<comment type="similarity">
    <text evidence="1">Belongs to the helicase family. RecQ subfamily.</text>
</comment>
<accession>A0AAD6TV72</accession>
<evidence type="ECO:0000256" key="7">
    <source>
        <dbReference type="ARBA" id="ARBA00034808"/>
    </source>
</evidence>
<dbReference type="EMBL" id="JARJCN010000052">
    <property type="protein sequence ID" value="KAJ7080893.1"/>
    <property type="molecule type" value="Genomic_DNA"/>
</dbReference>
<dbReference type="GO" id="GO:0003677">
    <property type="term" value="F:DNA binding"/>
    <property type="evidence" value="ECO:0007669"/>
    <property type="project" value="UniProtKB-KW"/>
</dbReference>
<dbReference type="SMART" id="SM00490">
    <property type="entry name" value="HELICc"/>
    <property type="match status" value="1"/>
</dbReference>
<dbReference type="GO" id="GO:0005737">
    <property type="term" value="C:cytoplasm"/>
    <property type="evidence" value="ECO:0007669"/>
    <property type="project" value="TreeGrafter"/>
</dbReference>
<comment type="caution">
    <text evidence="11">The sequence shown here is derived from an EMBL/GenBank/DDBJ whole genome shotgun (WGS) entry which is preliminary data.</text>
</comment>
<keyword evidence="5" id="KW-0238">DNA-binding</keyword>
<sequence>MPVQSRLDGHVRDAQRSAKLLQKARDDATKAREKGYCSGKTMPFVMPLFSQPDKIDIIISPLNTLEEDQARRFREMGISAAAINGDTYNEEIHKDIEAGRTNVIITSPNMCLKHEHFRQLINNPSFANKIAAFVIDEAHCITQWGPKFRPEYATLGTLRAFVPVHVPFLVASATLPPAVLAQVRQTMHMRADNSYHINLGMDRPNIAWICRRMQGAKSDLEALDFLVEAVSNEDLELLQTMVFFDDINLSLEALKYLCAKLPDSMKHQIAAYSSRRTTRAKRRVMDEFRRGKIKILRTTEAAGMGCDMPYIEQVVQFMVPASFSIWQQRAGRAGRTFQQVKKKNGIPIPESEGTVYRKDVEEGLRDWIETDKCRRDVIDEYFDSGVARKAPTGVCCDNCLRKTAPNDRLLAKRAPVLDRPGSPAPDTEDSPSQQPDNTGKRGMNDAAPVSDRREAHLQGARKRLEQWRYTTWTELYAKRPWGFQVLLPDKVLTALATKARLRTVEDCIGAGWSPTHAQKHAPPVLRMLHEYDALHQEYVDAANEERARLRKEETIANRLAKKAEAKALKERASEIRKNTPKPPPKPRASRAKKPKLNQENVPPPEADFPLRTPAPYMAHPMPQSVMPFSPVMSALAAILRTPENQFAPPNIHTQRASYCPPHTPNFPFTAGPSHIGTGYMHSPFPRQTPPSYGYNASSIPLASPNIPATTTPVTTSTSINTGIHTPLHTPTPAQRGYQTYPVPRLPSLLNPYQHYSPSIHPPPHLRPPHLSLTQNSANSLIAPLHFYGPSLPQRPLPRPAYRVKNPAPLTDVPDLNPGGNEP</sequence>
<dbReference type="SUPFAM" id="SSF52540">
    <property type="entry name" value="P-loop containing nucleoside triphosphate hydrolases"/>
    <property type="match status" value="1"/>
</dbReference>
<dbReference type="InterPro" id="IPR002464">
    <property type="entry name" value="DNA/RNA_helicase_DEAH_CS"/>
</dbReference>
<evidence type="ECO:0000256" key="4">
    <source>
        <dbReference type="ARBA" id="ARBA00022840"/>
    </source>
</evidence>
<dbReference type="InterPro" id="IPR001650">
    <property type="entry name" value="Helicase_C-like"/>
</dbReference>
<keyword evidence="2" id="KW-0547">Nucleotide-binding</keyword>
<dbReference type="Gene3D" id="3.40.50.300">
    <property type="entry name" value="P-loop containing nucleotide triphosphate hydrolases"/>
    <property type="match status" value="2"/>
</dbReference>
<dbReference type="PANTHER" id="PTHR13710">
    <property type="entry name" value="DNA HELICASE RECQ FAMILY MEMBER"/>
    <property type="match status" value="1"/>
</dbReference>
<evidence type="ECO:0000256" key="5">
    <source>
        <dbReference type="ARBA" id="ARBA00023125"/>
    </source>
</evidence>
<protein>
    <recommendedName>
        <fullName evidence="7">DNA 3'-5' helicase</fullName>
        <ecNumber evidence="7">5.6.2.4</ecNumber>
    </recommendedName>
</protein>
<feature type="domain" description="Helicase ATP-binding" evidence="9">
    <location>
        <begin position="38"/>
        <end position="193"/>
    </location>
</feature>
<dbReference type="GO" id="GO:0000724">
    <property type="term" value="P:double-strand break repair via homologous recombination"/>
    <property type="evidence" value="ECO:0007669"/>
    <property type="project" value="TreeGrafter"/>
</dbReference>
<evidence type="ECO:0000259" key="10">
    <source>
        <dbReference type="PROSITE" id="PS51194"/>
    </source>
</evidence>
<organism evidence="11 12">
    <name type="scientific">Mycena belliarum</name>
    <dbReference type="NCBI Taxonomy" id="1033014"/>
    <lineage>
        <taxon>Eukaryota</taxon>
        <taxon>Fungi</taxon>
        <taxon>Dikarya</taxon>
        <taxon>Basidiomycota</taxon>
        <taxon>Agaricomycotina</taxon>
        <taxon>Agaricomycetes</taxon>
        <taxon>Agaricomycetidae</taxon>
        <taxon>Agaricales</taxon>
        <taxon>Marasmiineae</taxon>
        <taxon>Mycenaceae</taxon>
        <taxon>Mycena</taxon>
    </lineage>
</organism>
<dbReference type="Pfam" id="PF00271">
    <property type="entry name" value="Helicase_C"/>
    <property type="match status" value="1"/>
</dbReference>
<dbReference type="InterPro" id="IPR014001">
    <property type="entry name" value="Helicase_ATP-bd"/>
</dbReference>
<dbReference type="SMART" id="SM00487">
    <property type="entry name" value="DEXDc"/>
    <property type="match status" value="1"/>
</dbReference>
<feature type="region of interest" description="Disordered" evidence="8">
    <location>
        <begin position="563"/>
        <end position="608"/>
    </location>
</feature>
<reference evidence="11" key="1">
    <citation type="submission" date="2023-03" db="EMBL/GenBank/DDBJ databases">
        <title>Massive genome expansion in bonnet fungi (Mycena s.s.) driven by repeated elements and novel gene families across ecological guilds.</title>
        <authorList>
            <consortium name="Lawrence Berkeley National Laboratory"/>
            <person name="Harder C.B."/>
            <person name="Miyauchi S."/>
            <person name="Viragh M."/>
            <person name="Kuo A."/>
            <person name="Thoen E."/>
            <person name="Andreopoulos B."/>
            <person name="Lu D."/>
            <person name="Skrede I."/>
            <person name="Drula E."/>
            <person name="Henrissat B."/>
            <person name="Morin E."/>
            <person name="Kohler A."/>
            <person name="Barry K."/>
            <person name="LaButti K."/>
            <person name="Morin E."/>
            <person name="Salamov A."/>
            <person name="Lipzen A."/>
            <person name="Mereny Z."/>
            <person name="Hegedus B."/>
            <person name="Baldrian P."/>
            <person name="Stursova M."/>
            <person name="Weitz H."/>
            <person name="Taylor A."/>
            <person name="Grigoriev I.V."/>
            <person name="Nagy L.G."/>
            <person name="Martin F."/>
            <person name="Kauserud H."/>
        </authorList>
    </citation>
    <scope>NUCLEOTIDE SEQUENCE</scope>
    <source>
        <strain evidence="11">CBHHK173m</strain>
    </source>
</reference>
<evidence type="ECO:0000259" key="9">
    <source>
        <dbReference type="PROSITE" id="PS51192"/>
    </source>
</evidence>
<dbReference type="PROSITE" id="PS51192">
    <property type="entry name" value="HELICASE_ATP_BIND_1"/>
    <property type="match status" value="1"/>
</dbReference>
<dbReference type="GO" id="GO:0016787">
    <property type="term" value="F:hydrolase activity"/>
    <property type="evidence" value="ECO:0007669"/>
    <property type="project" value="UniProtKB-KW"/>
</dbReference>
<evidence type="ECO:0000313" key="12">
    <source>
        <dbReference type="Proteomes" id="UP001222325"/>
    </source>
</evidence>
<evidence type="ECO:0000313" key="11">
    <source>
        <dbReference type="EMBL" id="KAJ7080893.1"/>
    </source>
</evidence>
<dbReference type="InterPro" id="IPR027417">
    <property type="entry name" value="P-loop_NTPase"/>
</dbReference>
<dbReference type="PANTHER" id="PTHR13710:SF154">
    <property type="entry name" value="RECQ HELICASE, PUTATIVE (AFU_ORTHOLOGUE AFUA_6G14720)-RELATED"/>
    <property type="match status" value="1"/>
</dbReference>
<feature type="region of interest" description="Disordered" evidence="8">
    <location>
        <begin position="410"/>
        <end position="457"/>
    </location>
</feature>
<dbReference type="Proteomes" id="UP001222325">
    <property type="component" value="Unassembled WGS sequence"/>
</dbReference>